<keyword evidence="1" id="KW-0812">Transmembrane</keyword>
<dbReference type="Proteomes" id="UP000663852">
    <property type="component" value="Unassembled WGS sequence"/>
</dbReference>
<evidence type="ECO:0000313" key="2">
    <source>
        <dbReference type="EMBL" id="CAF1328032.1"/>
    </source>
</evidence>
<feature type="transmembrane region" description="Helical" evidence="1">
    <location>
        <begin position="33"/>
        <end position="52"/>
    </location>
</feature>
<dbReference type="EMBL" id="CAJNOJ010000241">
    <property type="protein sequence ID" value="CAF1328032.1"/>
    <property type="molecule type" value="Genomic_DNA"/>
</dbReference>
<evidence type="ECO:0000256" key="1">
    <source>
        <dbReference type="SAM" id="Phobius"/>
    </source>
</evidence>
<comment type="caution">
    <text evidence="2">The sequence shown here is derived from an EMBL/GenBank/DDBJ whole genome shotgun (WGS) entry which is preliminary data.</text>
</comment>
<accession>A0A815FFT1</accession>
<reference evidence="2" key="1">
    <citation type="submission" date="2021-02" db="EMBL/GenBank/DDBJ databases">
        <authorList>
            <person name="Nowell W R."/>
        </authorList>
    </citation>
    <scope>NUCLEOTIDE SEQUENCE</scope>
</reference>
<dbReference type="AlphaFoldDB" id="A0A815FFT1"/>
<keyword evidence="1" id="KW-0472">Membrane</keyword>
<evidence type="ECO:0000313" key="3">
    <source>
        <dbReference type="Proteomes" id="UP000663852"/>
    </source>
</evidence>
<gene>
    <name evidence="2" type="ORF">EDS130_LOCUS32030</name>
</gene>
<name>A0A815FFT1_ADIRI</name>
<proteinExistence type="predicted"/>
<sequence length="123" mass="14136">MSSLKEYLLNLNLFEPSLENEHQKRSNIISTRIYLLVLILSLVINACVLRYLPLTVSITISYPTKEQFEKLPSDANCPCSHISISQNKFLSIDANFHDVCSSDFVSDRWINATFFDLNHQLIN</sequence>
<dbReference type="OrthoDB" id="10005532at2759"/>
<protein>
    <submittedName>
        <fullName evidence="2">Uncharacterized protein</fullName>
    </submittedName>
</protein>
<keyword evidence="1" id="KW-1133">Transmembrane helix</keyword>
<organism evidence="2 3">
    <name type="scientific">Adineta ricciae</name>
    <name type="common">Rotifer</name>
    <dbReference type="NCBI Taxonomy" id="249248"/>
    <lineage>
        <taxon>Eukaryota</taxon>
        <taxon>Metazoa</taxon>
        <taxon>Spiralia</taxon>
        <taxon>Gnathifera</taxon>
        <taxon>Rotifera</taxon>
        <taxon>Eurotatoria</taxon>
        <taxon>Bdelloidea</taxon>
        <taxon>Adinetida</taxon>
        <taxon>Adinetidae</taxon>
        <taxon>Adineta</taxon>
    </lineage>
</organism>